<proteinExistence type="predicted"/>
<gene>
    <name evidence="1" type="ORF">EWH70_18385</name>
</gene>
<dbReference type="OrthoDB" id="3575168at2"/>
<name>A0A4Q7J3Y9_9PSEU</name>
<reference evidence="1 2" key="1">
    <citation type="submission" date="2019-02" db="EMBL/GenBank/DDBJ databases">
        <title>Draft genome sequence of Amycolatopsis sp. 8-3EHSu isolated from roots of Suaeda maritima.</title>
        <authorList>
            <person name="Duangmal K."/>
            <person name="Chantavorakit T."/>
        </authorList>
    </citation>
    <scope>NUCLEOTIDE SEQUENCE [LARGE SCALE GENOMIC DNA]</scope>
    <source>
        <strain evidence="1 2">8-3EHSu</strain>
    </source>
</reference>
<protein>
    <submittedName>
        <fullName evidence="1">Uncharacterized protein</fullName>
    </submittedName>
</protein>
<accession>A0A4Q7J3Y9</accession>
<keyword evidence="2" id="KW-1185">Reference proteome</keyword>
<dbReference type="AlphaFoldDB" id="A0A4Q7J3Y9"/>
<evidence type="ECO:0000313" key="2">
    <source>
        <dbReference type="Proteomes" id="UP000292003"/>
    </source>
</evidence>
<dbReference type="Proteomes" id="UP000292003">
    <property type="component" value="Unassembled WGS sequence"/>
</dbReference>
<dbReference type="EMBL" id="SFCC01000009">
    <property type="protein sequence ID" value="RZQ62251.1"/>
    <property type="molecule type" value="Genomic_DNA"/>
</dbReference>
<organism evidence="1 2">
    <name type="scientific">Amycolatopsis suaedae</name>
    <dbReference type="NCBI Taxonomy" id="2510978"/>
    <lineage>
        <taxon>Bacteria</taxon>
        <taxon>Bacillati</taxon>
        <taxon>Actinomycetota</taxon>
        <taxon>Actinomycetes</taxon>
        <taxon>Pseudonocardiales</taxon>
        <taxon>Pseudonocardiaceae</taxon>
        <taxon>Amycolatopsis</taxon>
    </lineage>
</organism>
<comment type="caution">
    <text evidence="1">The sequence shown here is derived from an EMBL/GenBank/DDBJ whole genome shotgun (WGS) entry which is preliminary data.</text>
</comment>
<dbReference type="RefSeq" id="WP_130476679.1">
    <property type="nucleotide sequence ID" value="NZ_SFCC01000009.1"/>
</dbReference>
<sequence>MTVRITDEYFRYATNQIRLGKRHHMPGIRRCTDCRVFYRQDGTGLTTCPQCRTKHDRICVHCTVRFSCDEYGTRLCKSCRDQTSLF</sequence>
<evidence type="ECO:0000313" key="1">
    <source>
        <dbReference type="EMBL" id="RZQ62251.1"/>
    </source>
</evidence>